<proteinExistence type="predicted"/>
<dbReference type="AlphaFoldDB" id="A0A396IRW7"/>
<dbReference type="Proteomes" id="UP000265566">
    <property type="component" value="Chromosome 3"/>
</dbReference>
<protein>
    <submittedName>
        <fullName evidence="1">Uncharacterized protein</fullName>
    </submittedName>
</protein>
<comment type="caution">
    <text evidence="1">The sequence shown here is derived from an EMBL/GenBank/DDBJ whole genome shotgun (WGS) entry which is preliminary data.</text>
</comment>
<accession>A0A396IRW7</accession>
<dbReference type="EMBL" id="PSQE01000003">
    <property type="protein sequence ID" value="RHN68322.1"/>
    <property type="molecule type" value="Genomic_DNA"/>
</dbReference>
<gene>
    <name evidence="1" type="ORF">MtrunA17_Chr3g0112641</name>
</gene>
<evidence type="ECO:0000313" key="1">
    <source>
        <dbReference type="EMBL" id="RHN68322.1"/>
    </source>
</evidence>
<name>A0A396IRW7_MEDTR</name>
<evidence type="ECO:0000313" key="2">
    <source>
        <dbReference type="Proteomes" id="UP000265566"/>
    </source>
</evidence>
<reference evidence="2" key="1">
    <citation type="journal article" date="2018" name="Nat. Plants">
        <title>Whole-genome landscape of Medicago truncatula symbiotic genes.</title>
        <authorList>
            <person name="Pecrix Y."/>
            <person name="Staton S.E."/>
            <person name="Sallet E."/>
            <person name="Lelandais-Briere C."/>
            <person name="Moreau S."/>
            <person name="Carrere S."/>
            <person name="Blein T."/>
            <person name="Jardinaud M.F."/>
            <person name="Latrasse D."/>
            <person name="Zouine M."/>
            <person name="Zahm M."/>
            <person name="Kreplak J."/>
            <person name="Mayjonade B."/>
            <person name="Satge C."/>
            <person name="Perez M."/>
            <person name="Cauet S."/>
            <person name="Marande W."/>
            <person name="Chantry-Darmon C."/>
            <person name="Lopez-Roques C."/>
            <person name="Bouchez O."/>
            <person name="Berard A."/>
            <person name="Debelle F."/>
            <person name="Munos S."/>
            <person name="Bendahmane A."/>
            <person name="Berges H."/>
            <person name="Niebel A."/>
            <person name="Buitink J."/>
            <person name="Frugier F."/>
            <person name="Benhamed M."/>
            <person name="Crespi M."/>
            <person name="Gouzy J."/>
            <person name="Gamas P."/>
        </authorList>
    </citation>
    <scope>NUCLEOTIDE SEQUENCE [LARGE SCALE GENOMIC DNA]</scope>
    <source>
        <strain evidence="2">cv. Jemalong A17</strain>
    </source>
</reference>
<organism evidence="1 2">
    <name type="scientific">Medicago truncatula</name>
    <name type="common">Barrel medic</name>
    <name type="synonym">Medicago tribuloides</name>
    <dbReference type="NCBI Taxonomy" id="3880"/>
    <lineage>
        <taxon>Eukaryota</taxon>
        <taxon>Viridiplantae</taxon>
        <taxon>Streptophyta</taxon>
        <taxon>Embryophyta</taxon>
        <taxon>Tracheophyta</taxon>
        <taxon>Spermatophyta</taxon>
        <taxon>Magnoliopsida</taxon>
        <taxon>eudicotyledons</taxon>
        <taxon>Gunneridae</taxon>
        <taxon>Pentapetalae</taxon>
        <taxon>rosids</taxon>
        <taxon>fabids</taxon>
        <taxon>Fabales</taxon>
        <taxon>Fabaceae</taxon>
        <taxon>Papilionoideae</taxon>
        <taxon>50 kb inversion clade</taxon>
        <taxon>NPAAA clade</taxon>
        <taxon>Hologalegina</taxon>
        <taxon>IRL clade</taxon>
        <taxon>Trifolieae</taxon>
        <taxon>Medicago</taxon>
    </lineage>
</organism>
<sequence length="141" mass="15217">MTENAKPMAILLRMLMPLSLPVIFLIIGTRTLSYKGTNIKVPIAVTETTEPGGIVKLSLSFKFIEAACFTKSVVACAKVIPVVNEASHMGIMLRTSFVSSTLVTVANLHGLCFGLTGVSSNIAALSRNLFIISSYIRHYLI</sequence>
<dbReference type="Gramene" id="rna16658">
    <property type="protein sequence ID" value="RHN68322.1"/>
    <property type="gene ID" value="gene16658"/>
</dbReference>